<dbReference type="GO" id="GO:0005886">
    <property type="term" value="C:plasma membrane"/>
    <property type="evidence" value="ECO:0007669"/>
    <property type="project" value="UniProtKB-SubCell"/>
</dbReference>
<evidence type="ECO:0000256" key="2">
    <source>
        <dbReference type="ARBA" id="ARBA00007783"/>
    </source>
</evidence>
<dbReference type="InterPro" id="IPR047817">
    <property type="entry name" value="ABC2_TM_bact-type"/>
</dbReference>
<keyword evidence="6 9" id="KW-0812">Transmembrane</keyword>
<dbReference type="PANTHER" id="PTHR30413">
    <property type="entry name" value="INNER MEMBRANE TRANSPORT PERMEASE"/>
    <property type="match status" value="1"/>
</dbReference>
<reference evidence="13 14" key="1">
    <citation type="submission" date="2019-04" db="EMBL/GenBank/DDBJ databases">
        <title>Genome sequencing of Clostridium botulinum Groups I-IV and Clostridium butyricum.</title>
        <authorList>
            <person name="Brunt J."/>
            <person name="Van Vliet A.H.M."/>
            <person name="Stringer S.C."/>
            <person name="Carter A.T."/>
            <person name="Peck M.W."/>
        </authorList>
    </citation>
    <scope>NUCLEOTIDE SEQUENCE [LARGE SCALE GENOMIC DNA]</scope>
    <source>
        <strain evidence="12 14">BL81</strain>
        <strain evidence="11 13">CB-K-33E</strain>
    </source>
</reference>
<evidence type="ECO:0000256" key="9">
    <source>
        <dbReference type="RuleBase" id="RU361157"/>
    </source>
</evidence>
<comment type="subcellular location">
    <subcellularLocation>
        <location evidence="1">Cell inner membrane</location>
        <topology evidence="1">Multi-pass membrane protein</topology>
    </subcellularLocation>
    <subcellularLocation>
        <location evidence="9">Cell membrane</location>
        <topology evidence="9">Multi-pass membrane protein</topology>
    </subcellularLocation>
</comment>
<dbReference type="InterPro" id="IPR013525">
    <property type="entry name" value="ABC2_TM"/>
</dbReference>
<dbReference type="PROSITE" id="PS51012">
    <property type="entry name" value="ABC_TM2"/>
    <property type="match status" value="1"/>
</dbReference>
<organism evidence="11 13">
    <name type="scientific">Clostridium botulinum</name>
    <dbReference type="NCBI Taxonomy" id="1491"/>
    <lineage>
        <taxon>Bacteria</taxon>
        <taxon>Bacillati</taxon>
        <taxon>Bacillota</taxon>
        <taxon>Clostridia</taxon>
        <taxon>Eubacteriales</taxon>
        <taxon>Clostridiaceae</taxon>
        <taxon>Clostridium</taxon>
    </lineage>
</organism>
<keyword evidence="5" id="KW-0997">Cell inner membrane</keyword>
<dbReference type="RefSeq" id="WP_003374472.1">
    <property type="nucleotide sequence ID" value="NZ_JACBDB010000001.1"/>
</dbReference>
<feature type="transmembrane region" description="Helical" evidence="9">
    <location>
        <begin position="229"/>
        <end position="248"/>
    </location>
</feature>
<evidence type="ECO:0000256" key="5">
    <source>
        <dbReference type="ARBA" id="ARBA00022519"/>
    </source>
</evidence>
<evidence type="ECO:0000313" key="13">
    <source>
        <dbReference type="Proteomes" id="UP000473681"/>
    </source>
</evidence>
<dbReference type="GO" id="GO:0140359">
    <property type="term" value="F:ABC-type transporter activity"/>
    <property type="evidence" value="ECO:0007669"/>
    <property type="project" value="InterPro"/>
</dbReference>
<evidence type="ECO:0000256" key="1">
    <source>
        <dbReference type="ARBA" id="ARBA00004429"/>
    </source>
</evidence>
<keyword evidence="4 9" id="KW-1003">Cell membrane</keyword>
<feature type="transmembrane region" description="Helical" evidence="9">
    <location>
        <begin position="142"/>
        <end position="167"/>
    </location>
</feature>
<dbReference type="AlphaFoldDB" id="A0A0L9Y752"/>
<keyword evidence="3 9" id="KW-0813">Transport</keyword>
<feature type="transmembrane region" description="Helical" evidence="9">
    <location>
        <begin position="30"/>
        <end position="52"/>
    </location>
</feature>
<evidence type="ECO:0000256" key="7">
    <source>
        <dbReference type="ARBA" id="ARBA00022989"/>
    </source>
</evidence>
<evidence type="ECO:0000259" key="10">
    <source>
        <dbReference type="PROSITE" id="PS51012"/>
    </source>
</evidence>
<feature type="transmembrane region" description="Helical" evidence="9">
    <location>
        <begin position="173"/>
        <end position="191"/>
    </location>
</feature>
<dbReference type="Proteomes" id="UP000473681">
    <property type="component" value="Unassembled WGS sequence"/>
</dbReference>
<keyword evidence="8 9" id="KW-0472">Membrane</keyword>
<dbReference type="EMBL" id="SWVK01000005">
    <property type="protein sequence ID" value="NFN34422.1"/>
    <property type="molecule type" value="Genomic_DNA"/>
</dbReference>
<feature type="domain" description="ABC transmembrane type-2" evidence="10">
    <location>
        <begin position="32"/>
        <end position="250"/>
    </location>
</feature>
<evidence type="ECO:0000313" key="11">
    <source>
        <dbReference type="EMBL" id="NFN34422.1"/>
    </source>
</evidence>
<evidence type="ECO:0000256" key="3">
    <source>
        <dbReference type="ARBA" id="ARBA00022448"/>
    </source>
</evidence>
<dbReference type="GO" id="GO:0015920">
    <property type="term" value="P:lipopolysaccharide transport"/>
    <property type="evidence" value="ECO:0007669"/>
    <property type="project" value="TreeGrafter"/>
</dbReference>
<dbReference type="EMBL" id="SXFB01000004">
    <property type="protein sequence ID" value="NFV25949.1"/>
    <property type="molecule type" value="Genomic_DNA"/>
</dbReference>
<dbReference type="Proteomes" id="UP000486903">
    <property type="component" value="Unassembled WGS sequence"/>
</dbReference>
<gene>
    <name evidence="11" type="ORF">FDB51_04605</name>
    <name evidence="12" type="ORF">FDG31_07130</name>
</gene>
<evidence type="ECO:0000256" key="4">
    <source>
        <dbReference type="ARBA" id="ARBA00022475"/>
    </source>
</evidence>
<comment type="similarity">
    <text evidence="2 9">Belongs to the ABC-2 integral membrane protein family.</text>
</comment>
<evidence type="ECO:0000256" key="6">
    <source>
        <dbReference type="ARBA" id="ARBA00022692"/>
    </source>
</evidence>
<evidence type="ECO:0000256" key="8">
    <source>
        <dbReference type="ARBA" id="ARBA00023136"/>
    </source>
</evidence>
<name>A0A0L9Y752_CLOBO</name>
<evidence type="ECO:0000313" key="14">
    <source>
        <dbReference type="Proteomes" id="UP000486903"/>
    </source>
</evidence>
<dbReference type="PANTHER" id="PTHR30413:SF8">
    <property type="entry name" value="TRANSPORT PERMEASE PROTEIN"/>
    <property type="match status" value="1"/>
</dbReference>
<feature type="transmembrane region" description="Helical" evidence="9">
    <location>
        <begin position="110"/>
        <end position="130"/>
    </location>
</feature>
<comment type="caution">
    <text evidence="11">The sequence shown here is derived from an EMBL/GenBank/DDBJ whole genome shotgun (WGS) entry which is preliminary data.</text>
</comment>
<accession>A0A0L9Y752</accession>
<sequence>MIKQVETFKSYKDLLWEFVKKDIKLKYRNSILGIIWSMLNPLLIMVVLTFIFSNLFKNKIPNFPVYCLSGRLIYDFFSQSTNQCMNSITGKSSLIKKIYVPKYLYPLSRVISSFIIFSISLIPLLIIMIIMKVNFTKMTLLVFYPLICLFFISLGIGLILATVNVFFRDMQHLYSVVLLIIMYASAIFYSADIINPKYVDILNLNPIFPVIKVFRDCILYGQITDVKSWALSCVYAIVATCIGLIVFYKKQDKFILHI</sequence>
<dbReference type="OrthoDB" id="9786910at2"/>
<evidence type="ECO:0000313" key="12">
    <source>
        <dbReference type="EMBL" id="NFV25949.1"/>
    </source>
</evidence>
<keyword evidence="7 9" id="KW-1133">Transmembrane helix</keyword>
<dbReference type="Pfam" id="PF01061">
    <property type="entry name" value="ABC2_membrane"/>
    <property type="match status" value="1"/>
</dbReference>
<proteinExistence type="inferred from homology"/>
<protein>
    <recommendedName>
        <fullName evidence="9">Transport permease protein</fullName>
    </recommendedName>
</protein>
<comment type="caution">
    <text evidence="9">Lacks conserved residue(s) required for the propagation of feature annotation.</text>
</comment>